<reference evidence="1 2" key="1">
    <citation type="submission" date="2021-06" db="EMBL/GenBank/DDBJ databases">
        <title>Caerostris extrusa draft genome.</title>
        <authorList>
            <person name="Kono N."/>
            <person name="Arakawa K."/>
        </authorList>
    </citation>
    <scope>NUCLEOTIDE SEQUENCE [LARGE SCALE GENOMIC DNA]</scope>
</reference>
<accession>A0AAV4NIR0</accession>
<comment type="caution">
    <text evidence="1">The sequence shown here is derived from an EMBL/GenBank/DDBJ whole genome shotgun (WGS) entry which is preliminary data.</text>
</comment>
<name>A0AAV4NIR0_CAEEX</name>
<dbReference type="AlphaFoldDB" id="A0AAV4NIR0"/>
<organism evidence="1 2">
    <name type="scientific">Caerostris extrusa</name>
    <name type="common">Bark spider</name>
    <name type="synonym">Caerostris bankana</name>
    <dbReference type="NCBI Taxonomy" id="172846"/>
    <lineage>
        <taxon>Eukaryota</taxon>
        <taxon>Metazoa</taxon>
        <taxon>Ecdysozoa</taxon>
        <taxon>Arthropoda</taxon>
        <taxon>Chelicerata</taxon>
        <taxon>Arachnida</taxon>
        <taxon>Araneae</taxon>
        <taxon>Araneomorphae</taxon>
        <taxon>Entelegynae</taxon>
        <taxon>Araneoidea</taxon>
        <taxon>Araneidae</taxon>
        <taxon>Caerostris</taxon>
    </lineage>
</organism>
<keyword evidence="2" id="KW-1185">Reference proteome</keyword>
<evidence type="ECO:0000313" key="2">
    <source>
        <dbReference type="Proteomes" id="UP001054945"/>
    </source>
</evidence>
<evidence type="ECO:0000313" key="1">
    <source>
        <dbReference type="EMBL" id="GIX84682.1"/>
    </source>
</evidence>
<dbReference type="EMBL" id="BPLR01020991">
    <property type="protein sequence ID" value="GIX84682.1"/>
    <property type="molecule type" value="Genomic_DNA"/>
</dbReference>
<proteinExistence type="predicted"/>
<protein>
    <submittedName>
        <fullName evidence="1">Uncharacterized protein</fullName>
    </submittedName>
</protein>
<dbReference type="Proteomes" id="UP001054945">
    <property type="component" value="Unassembled WGS sequence"/>
</dbReference>
<sequence length="124" mass="14497">MEDYIEMNETISVVNATEEVPERNVFIFTMVATTRLDSNFWQHDFRSNRWQCDCNVDCPRPQTNEKCHQLLSGESQLCGHYGVNPQCHLQLHLYAGWTLAIWRSLLQDLEFHSDCVCCCFSFSL</sequence>
<gene>
    <name evidence="1" type="ORF">CEXT_311591</name>
</gene>